<dbReference type="InterPro" id="IPR048444">
    <property type="entry name" value="DNMK"/>
</dbReference>
<organism evidence="1">
    <name type="scientific">viral metagenome</name>
    <dbReference type="NCBI Taxonomy" id="1070528"/>
    <lineage>
        <taxon>unclassified sequences</taxon>
        <taxon>metagenomes</taxon>
        <taxon>organismal metagenomes</taxon>
    </lineage>
</organism>
<dbReference type="EMBL" id="MN739450">
    <property type="protein sequence ID" value="QHT05182.1"/>
    <property type="molecule type" value="Genomic_DNA"/>
</dbReference>
<dbReference type="Gene3D" id="3.40.50.300">
    <property type="entry name" value="P-loop containing nucleotide triphosphate hydrolases"/>
    <property type="match status" value="1"/>
</dbReference>
<dbReference type="Pfam" id="PF21448">
    <property type="entry name" value="DNMK"/>
    <property type="match status" value="1"/>
</dbReference>
<proteinExistence type="predicted"/>
<name>A0A6C0CM09_9ZZZZ</name>
<reference evidence="1" key="1">
    <citation type="journal article" date="2020" name="Nature">
        <title>Giant virus diversity and host interactions through global metagenomics.</title>
        <authorList>
            <person name="Schulz F."/>
            <person name="Roux S."/>
            <person name="Paez-Espino D."/>
            <person name="Jungbluth S."/>
            <person name="Walsh D.A."/>
            <person name="Denef V.J."/>
            <person name="McMahon K.D."/>
            <person name="Konstantinidis K.T."/>
            <person name="Eloe-Fadrosh E.A."/>
            <person name="Kyrpides N.C."/>
            <person name="Woyke T."/>
        </authorList>
    </citation>
    <scope>NUCLEOTIDE SEQUENCE</scope>
    <source>
        <strain evidence="1">GVMAG-M-3300021354-14</strain>
    </source>
</reference>
<accession>A0A6C0CM09</accession>
<protein>
    <recommendedName>
        <fullName evidence="2">Deoxynucleotide monophosphate kinase</fullName>
    </recommendedName>
</protein>
<sequence length="226" mass="25918">MHTIIGITGQKFHGKDSIALILRRRYKYVHVNFAMFLKEACKNIFMLSDDQLHGDAKETPDARWSTTPRKLMQIVGTELFRDRFKELLPECLGNESSLWVKCMKLYLNSHRTPTCIVISDVRFEDEAELIRSLNGKIWKVVRPSIVSKDVHASEVQEIKADKVFTNDGTLLQLEQKVVEELCVFGFKKTPEKGLKLDFLPATLEDVQHITKKAKIDEKTPADSQSL</sequence>
<evidence type="ECO:0008006" key="2">
    <source>
        <dbReference type="Google" id="ProtNLM"/>
    </source>
</evidence>
<dbReference type="AlphaFoldDB" id="A0A6C0CM09"/>
<evidence type="ECO:0000313" key="1">
    <source>
        <dbReference type="EMBL" id="QHT05182.1"/>
    </source>
</evidence>
<dbReference type="InterPro" id="IPR027417">
    <property type="entry name" value="P-loop_NTPase"/>
</dbReference>